<sequence length="63" mass="6819">MTSWRRSSRSGTGGQSNCVEVARLSGDIAIRDSKSPAGPRFTLSADDFRRLAADIRRGTHDAP</sequence>
<dbReference type="OrthoDB" id="3482302at2"/>
<dbReference type="EMBL" id="FZNP01000013">
    <property type="protein sequence ID" value="SNS26214.1"/>
    <property type="molecule type" value="Genomic_DNA"/>
</dbReference>
<dbReference type="Pfam" id="PF04149">
    <property type="entry name" value="DUF397"/>
    <property type="match status" value="1"/>
</dbReference>
<keyword evidence="3" id="KW-1185">Reference proteome</keyword>
<protein>
    <recommendedName>
        <fullName evidence="1">DUF397 domain-containing protein</fullName>
    </recommendedName>
</protein>
<evidence type="ECO:0000313" key="2">
    <source>
        <dbReference type="EMBL" id="SNS26214.1"/>
    </source>
</evidence>
<reference evidence="3" key="1">
    <citation type="submission" date="2017-06" db="EMBL/GenBank/DDBJ databases">
        <authorList>
            <person name="Varghese N."/>
            <person name="Submissions S."/>
        </authorList>
    </citation>
    <scope>NUCLEOTIDE SEQUENCE [LARGE SCALE GENOMIC DNA]</scope>
    <source>
        <strain evidence="3">DSM 44485</strain>
    </source>
</reference>
<dbReference type="Proteomes" id="UP000198420">
    <property type="component" value="Unassembled WGS sequence"/>
</dbReference>
<feature type="domain" description="DUF397" evidence="1">
    <location>
        <begin position="3"/>
        <end position="56"/>
    </location>
</feature>
<dbReference type="InterPro" id="IPR007278">
    <property type="entry name" value="DUF397"/>
</dbReference>
<organism evidence="2 3">
    <name type="scientific">Actinomadura mexicana</name>
    <dbReference type="NCBI Taxonomy" id="134959"/>
    <lineage>
        <taxon>Bacteria</taxon>
        <taxon>Bacillati</taxon>
        <taxon>Actinomycetota</taxon>
        <taxon>Actinomycetes</taxon>
        <taxon>Streptosporangiales</taxon>
        <taxon>Thermomonosporaceae</taxon>
        <taxon>Actinomadura</taxon>
    </lineage>
</organism>
<evidence type="ECO:0000259" key="1">
    <source>
        <dbReference type="Pfam" id="PF04149"/>
    </source>
</evidence>
<evidence type="ECO:0000313" key="3">
    <source>
        <dbReference type="Proteomes" id="UP000198420"/>
    </source>
</evidence>
<accession>A0A239D313</accession>
<name>A0A239D313_9ACTN</name>
<dbReference type="AlphaFoldDB" id="A0A239D313"/>
<proteinExistence type="predicted"/>
<gene>
    <name evidence="2" type="ORF">SAMN06265355_113234</name>
</gene>